<feature type="region of interest" description="Disordered" evidence="4">
    <location>
        <begin position="455"/>
        <end position="497"/>
    </location>
</feature>
<sequence>MGSKDGFAAICSRERGLSGPRLFARRFSASERDFCCNSVDGKLDLKVIVRKLNLYGKLKGHKGCVNTVEFNSTGDLLVSGSDDKQVMFWDWATHTRRLSYAPGHHENIFQARIMPFTDDRCIVTSSGDGQIRLGQVLDDGQVDTTRLGRHEGHVYKLAVEPGSPHIFYSCGEDGLVLHFDLRSNFATTLLCCTSLTENNKQRRNTFVSLNAIVIDPRNPHYFAVGGAEKFARVYDIRKCGRNLSSHSDEPVDTFCPVHLVENNNVHATGLAYSYTSKLLVSYDDDLIYLFQKNMGLGPRPCSASLKAAQELEQPQVYVGHRNSQTIKGVSFFGPSDDYVLSGSDCGHIFIWSKKGAKLVRLMKGDQCVVNHLEPHPHMPFFATCGIESNVKLWTPMATDVPPLPENVEKIVESNRRGREYQSRVVMSPDVIMHVLRLQRRQTMDFVERRYNTADIESGDEGNAEPSVLGSSDGNGGNAVLEDNEEDSAESSGDCNIS</sequence>
<dbReference type="PANTHER" id="PTHR15574">
    <property type="entry name" value="WD REPEAT DOMAIN-CONTAINING FAMILY"/>
    <property type="match status" value="1"/>
</dbReference>
<dbReference type="SMART" id="SM00320">
    <property type="entry name" value="WD40"/>
    <property type="match status" value="7"/>
</dbReference>
<evidence type="ECO:0000313" key="5">
    <source>
        <dbReference type="EMBL" id="PON62355.1"/>
    </source>
</evidence>
<dbReference type="GO" id="GO:0005737">
    <property type="term" value="C:cytoplasm"/>
    <property type="evidence" value="ECO:0007669"/>
    <property type="project" value="TreeGrafter"/>
</dbReference>
<dbReference type="InterPro" id="IPR001680">
    <property type="entry name" value="WD40_rpt"/>
</dbReference>
<keyword evidence="6" id="KW-1185">Reference proteome</keyword>
<dbReference type="STRING" id="3476.A0A2P5CMY1"/>
<dbReference type="Gene3D" id="2.130.10.10">
    <property type="entry name" value="YVTN repeat-like/Quinoprotein amine dehydrogenase"/>
    <property type="match status" value="1"/>
</dbReference>
<gene>
    <name evidence="5" type="ORF">PanWU01x14_138800</name>
</gene>
<dbReference type="Proteomes" id="UP000237105">
    <property type="component" value="Unassembled WGS sequence"/>
</dbReference>
<evidence type="ECO:0000313" key="6">
    <source>
        <dbReference type="Proteomes" id="UP000237105"/>
    </source>
</evidence>
<keyword evidence="2" id="KW-0677">Repeat</keyword>
<dbReference type="InterPro" id="IPR045151">
    <property type="entry name" value="DCAF8"/>
</dbReference>
<dbReference type="PANTHER" id="PTHR15574:SF65">
    <property type="entry name" value="TRANSDUCIN_WD40 REPEAT-LIKE SUPERFAMILY PROTEIN"/>
    <property type="match status" value="1"/>
</dbReference>
<dbReference type="AlphaFoldDB" id="A0A2P5CMY1"/>
<dbReference type="PROSITE" id="PS50294">
    <property type="entry name" value="WD_REPEATS_REGION"/>
    <property type="match status" value="1"/>
</dbReference>
<reference evidence="6" key="1">
    <citation type="submission" date="2016-06" db="EMBL/GenBank/DDBJ databases">
        <title>Parallel loss of symbiosis genes in relatives of nitrogen-fixing non-legume Parasponia.</title>
        <authorList>
            <person name="Van Velzen R."/>
            <person name="Holmer R."/>
            <person name="Bu F."/>
            <person name="Rutten L."/>
            <person name="Van Zeijl A."/>
            <person name="Liu W."/>
            <person name="Santuari L."/>
            <person name="Cao Q."/>
            <person name="Sharma T."/>
            <person name="Shen D."/>
            <person name="Roswanjaya Y."/>
            <person name="Wardhani T."/>
            <person name="Kalhor M.S."/>
            <person name="Jansen J."/>
            <person name="Van den Hoogen J."/>
            <person name="Gungor B."/>
            <person name="Hartog M."/>
            <person name="Hontelez J."/>
            <person name="Verver J."/>
            <person name="Yang W.-C."/>
            <person name="Schijlen E."/>
            <person name="Repin R."/>
            <person name="Schilthuizen M."/>
            <person name="Schranz E."/>
            <person name="Heidstra R."/>
            <person name="Miyata K."/>
            <person name="Fedorova E."/>
            <person name="Kohlen W."/>
            <person name="Bisseling T."/>
            <person name="Smit S."/>
            <person name="Geurts R."/>
        </authorList>
    </citation>
    <scope>NUCLEOTIDE SEQUENCE [LARGE SCALE GENOMIC DNA]</scope>
    <source>
        <strain evidence="6">cv. WU1-14</strain>
    </source>
</reference>
<dbReference type="OrthoDB" id="4869960at2759"/>
<dbReference type="PROSITE" id="PS50082">
    <property type="entry name" value="WD_REPEATS_2"/>
    <property type="match status" value="1"/>
</dbReference>
<feature type="repeat" description="WD" evidence="3">
    <location>
        <begin position="58"/>
        <end position="90"/>
    </location>
</feature>
<comment type="caution">
    <text evidence="5">The sequence shown here is derived from an EMBL/GenBank/DDBJ whole genome shotgun (WGS) entry which is preliminary data.</text>
</comment>
<organism evidence="5 6">
    <name type="scientific">Parasponia andersonii</name>
    <name type="common">Sponia andersonii</name>
    <dbReference type="NCBI Taxonomy" id="3476"/>
    <lineage>
        <taxon>Eukaryota</taxon>
        <taxon>Viridiplantae</taxon>
        <taxon>Streptophyta</taxon>
        <taxon>Embryophyta</taxon>
        <taxon>Tracheophyta</taxon>
        <taxon>Spermatophyta</taxon>
        <taxon>Magnoliopsida</taxon>
        <taxon>eudicotyledons</taxon>
        <taxon>Gunneridae</taxon>
        <taxon>Pentapetalae</taxon>
        <taxon>rosids</taxon>
        <taxon>fabids</taxon>
        <taxon>Rosales</taxon>
        <taxon>Cannabaceae</taxon>
        <taxon>Parasponia</taxon>
    </lineage>
</organism>
<dbReference type="InterPro" id="IPR036322">
    <property type="entry name" value="WD40_repeat_dom_sf"/>
</dbReference>
<evidence type="ECO:0000256" key="4">
    <source>
        <dbReference type="SAM" id="MobiDB-lite"/>
    </source>
</evidence>
<name>A0A2P5CMY1_PARAD</name>
<dbReference type="Pfam" id="PF00400">
    <property type="entry name" value="WD40"/>
    <property type="match status" value="3"/>
</dbReference>
<accession>A0A2P5CMY1</accession>
<evidence type="ECO:0000256" key="1">
    <source>
        <dbReference type="ARBA" id="ARBA00022574"/>
    </source>
</evidence>
<dbReference type="GO" id="GO:0080008">
    <property type="term" value="C:Cul4-RING E3 ubiquitin ligase complex"/>
    <property type="evidence" value="ECO:0007669"/>
    <property type="project" value="TreeGrafter"/>
</dbReference>
<protein>
    <submittedName>
        <fullName evidence="5">WD repeat containing protein</fullName>
    </submittedName>
</protein>
<evidence type="ECO:0000256" key="2">
    <source>
        <dbReference type="ARBA" id="ARBA00022737"/>
    </source>
</evidence>
<proteinExistence type="predicted"/>
<keyword evidence="1 3" id="KW-0853">WD repeat</keyword>
<dbReference type="InterPro" id="IPR015943">
    <property type="entry name" value="WD40/YVTN_repeat-like_dom_sf"/>
</dbReference>
<dbReference type="EMBL" id="JXTB01000113">
    <property type="protein sequence ID" value="PON62355.1"/>
    <property type="molecule type" value="Genomic_DNA"/>
</dbReference>
<dbReference type="SUPFAM" id="SSF50978">
    <property type="entry name" value="WD40 repeat-like"/>
    <property type="match status" value="1"/>
</dbReference>
<evidence type="ECO:0000256" key="3">
    <source>
        <dbReference type="PROSITE-ProRule" id="PRU00221"/>
    </source>
</evidence>